<name>A0AAD4MES3_9BILA</name>
<protein>
    <submittedName>
        <fullName evidence="2">Uncharacterized protein</fullName>
    </submittedName>
</protein>
<dbReference type="Proteomes" id="UP001201812">
    <property type="component" value="Unassembled WGS sequence"/>
</dbReference>
<feature type="compositionally biased region" description="Gly residues" evidence="1">
    <location>
        <begin position="89"/>
        <end position="103"/>
    </location>
</feature>
<comment type="caution">
    <text evidence="2">The sequence shown here is derived from an EMBL/GenBank/DDBJ whole genome shotgun (WGS) entry which is preliminary data.</text>
</comment>
<evidence type="ECO:0000313" key="3">
    <source>
        <dbReference type="Proteomes" id="UP001201812"/>
    </source>
</evidence>
<evidence type="ECO:0000256" key="1">
    <source>
        <dbReference type="SAM" id="MobiDB-lite"/>
    </source>
</evidence>
<feature type="region of interest" description="Disordered" evidence="1">
    <location>
        <begin position="88"/>
        <end position="111"/>
    </location>
</feature>
<evidence type="ECO:0000313" key="2">
    <source>
        <dbReference type="EMBL" id="KAI1691956.1"/>
    </source>
</evidence>
<accession>A0AAD4MES3</accession>
<gene>
    <name evidence="2" type="ORF">DdX_21532</name>
</gene>
<proteinExistence type="predicted"/>
<sequence>MNDTQMNLLRCRKIWWCWSKVNVLRSSSWRQQKQRKSFCWWRWQACSGNVRPLGSAYRRSGNIGLLRTSSSSGSSWCSKPIGLLRFRRSGGGAASKPGTGGGSKPTPGTSVYFAAPSGGAGGAPGVTSCYFAPK</sequence>
<keyword evidence="3" id="KW-1185">Reference proteome</keyword>
<reference evidence="2" key="1">
    <citation type="submission" date="2022-01" db="EMBL/GenBank/DDBJ databases">
        <title>Genome Sequence Resource for Two Populations of Ditylenchus destructor, the Migratory Endoparasitic Phytonematode.</title>
        <authorList>
            <person name="Zhang H."/>
            <person name="Lin R."/>
            <person name="Xie B."/>
        </authorList>
    </citation>
    <scope>NUCLEOTIDE SEQUENCE</scope>
    <source>
        <strain evidence="2">BazhouSP</strain>
    </source>
</reference>
<dbReference type="AlphaFoldDB" id="A0AAD4MES3"/>
<dbReference type="EMBL" id="JAKKPZ010000845">
    <property type="protein sequence ID" value="KAI1691956.1"/>
    <property type="molecule type" value="Genomic_DNA"/>
</dbReference>
<organism evidence="2 3">
    <name type="scientific">Ditylenchus destructor</name>
    <dbReference type="NCBI Taxonomy" id="166010"/>
    <lineage>
        <taxon>Eukaryota</taxon>
        <taxon>Metazoa</taxon>
        <taxon>Ecdysozoa</taxon>
        <taxon>Nematoda</taxon>
        <taxon>Chromadorea</taxon>
        <taxon>Rhabditida</taxon>
        <taxon>Tylenchina</taxon>
        <taxon>Tylenchomorpha</taxon>
        <taxon>Sphaerularioidea</taxon>
        <taxon>Anguinidae</taxon>
        <taxon>Anguininae</taxon>
        <taxon>Ditylenchus</taxon>
    </lineage>
</organism>